<evidence type="ECO:0000313" key="1">
    <source>
        <dbReference type="EMBL" id="CAG8646902.1"/>
    </source>
</evidence>
<organism evidence="1 2">
    <name type="scientific">Cetraspora pellucida</name>
    <dbReference type="NCBI Taxonomy" id="1433469"/>
    <lineage>
        <taxon>Eukaryota</taxon>
        <taxon>Fungi</taxon>
        <taxon>Fungi incertae sedis</taxon>
        <taxon>Mucoromycota</taxon>
        <taxon>Glomeromycotina</taxon>
        <taxon>Glomeromycetes</taxon>
        <taxon>Diversisporales</taxon>
        <taxon>Gigasporaceae</taxon>
        <taxon>Cetraspora</taxon>
    </lineage>
</organism>
<dbReference type="Proteomes" id="UP000789366">
    <property type="component" value="Unassembled WGS sequence"/>
</dbReference>
<sequence>SVFTFIETRINSRKLTRIERMPIDRDTVSLVLFDNSATAVFENRRLYRSEELLHEMMRHSAGGGTDFAKGIKCASNLIEKYRDPLKVNLIIFLSDGMGTLPEKELRDLCQLETDLGTYLYTVKFTGNSGDYLSNFVFWSTKPSNPLEEMVMIANKYLPKCSDEDSLKCKYVLAIDEIELITHFTQVAESLRKHKPTLMRNCEEYARN</sequence>
<comment type="caution">
    <text evidence="1">The sequence shown here is derived from an EMBL/GenBank/DDBJ whole genome shotgun (WGS) entry which is preliminary data.</text>
</comment>
<keyword evidence="2" id="KW-1185">Reference proteome</keyword>
<feature type="non-terminal residue" evidence="1">
    <location>
        <position position="1"/>
    </location>
</feature>
<accession>A0ACA9NBA9</accession>
<dbReference type="EMBL" id="CAJVPW010013663">
    <property type="protein sequence ID" value="CAG8646902.1"/>
    <property type="molecule type" value="Genomic_DNA"/>
</dbReference>
<protein>
    <submittedName>
        <fullName evidence="1">12031_t:CDS:1</fullName>
    </submittedName>
</protein>
<name>A0ACA9NBA9_9GLOM</name>
<evidence type="ECO:0000313" key="2">
    <source>
        <dbReference type="Proteomes" id="UP000789366"/>
    </source>
</evidence>
<proteinExistence type="predicted"/>
<reference evidence="1" key="1">
    <citation type="submission" date="2021-06" db="EMBL/GenBank/DDBJ databases">
        <authorList>
            <person name="Kallberg Y."/>
            <person name="Tangrot J."/>
            <person name="Rosling A."/>
        </authorList>
    </citation>
    <scope>NUCLEOTIDE SEQUENCE</scope>
    <source>
        <strain evidence="1">28 12/20/2015</strain>
    </source>
</reference>
<gene>
    <name evidence="1" type="ORF">SPELUC_LOCUS8770</name>
</gene>